<dbReference type="InterPro" id="IPR045177">
    <property type="entry name" value="FDM1-5/IDN2"/>
</dbReference>
<dbReference type="EMBL" id="BT146103">
    <property type="protein sequence ID" value="AFK45897.1"/>
    <property type="molecule type" value="mRNA"/>
</dbReference>
<feature type="region of interest" description="Disordered" evidence="2">
    <location>
        <begin position="1"/>
        <end position="30"/>
    </location>
</feature>
<feature type="coiled-coil region" evidence="1">
    <location>
        <begin position="96"/>
        <end position="141"/>
    </location>
</feature>
<feature type="domain" description="Factor of DNA methylation 1-5/IDN2" evidence="3">
    <location>
        <begin position="156"/>
        <end position="219"/>
    </location>
</feature>
<evidence type="ECO:0000313" key="4">
    <source>
        <dbReference type="EMBL" id="AFK45897.1"/>
    </source>
</evidence>
<protein>
    <recommendedName>
        <fullName evidence="3">Factor of DNA methylation 1-5/IDN2 domain-containing protein</fullName>
    </recommendedName>
</protein>
<dbReference type="InterPro" id="IPR005379">
    <property type="entry name" value="FDM1-5/IDN2_XH"/>
</dbReference>
<dbReference type="Pfam" id="PF03469">
    <property type="entry name" value="XH"/>
    <property type="match status" value="1"/>
</dbReference>
<evidence type="ECO:0000259" key="3">
    <source>
        <dbReference type="Pfam" id="PF03469"/>
    </source>
</evidence>
<dbReference type="AlphaFoldDB" id="I3T055"/>
<accession>I3T055</accession>
<proteinExistence type="evidence at transcript level"/>
<evidence type="ECO:0000256" key="2">
    <source>
        <dbReference type="SAM" id="MobiDB-lite"/>
    </source>
</evidence>
<organism evidence="4">
    <name type="scientific">Lotus japonicus</name>
    <name type="common">Lotus corniculatus var. japonicus</name>
    <dbReference type="NCBI Taxonomy" id="34305"/>
    <lineage>
        <taxon>Eukaryota</taxon>
        <taxon>Viridiplantae</taxon>
        <taxon>Streptophyta</taxon>
        <taxon>Embryophyta</taxon>
        <taxon>Tracheophyta</taxon>
        <taxon>Spermatophyta</taxon>
        <taxon>Magnoliopsida</taxon>
        <taxon>eudicotyledons</taxon>
        <taxon>Gunneridae</taxon>
        <taxon>Pentapetalae</taxon>
        <taxon>rosids</taxon>
        <taxon>fabids</taxon>
        <taxon>Fabales</taxon>
        <taxon>Fabaceae</taxon>
        <taxon>Papilionoideae</taxon>
        <taxon>50 kb inversion clade</taxon>
        <taxon>NPAAA clade</taxon>
        <taxon>Hologalegina</taxon>
        <taxon>robinioid clade</taxon>
        <taxon>Loteae</taxon>
        <taxon>Lotus</taxon>
    </lineage>
</organism>
<dbReference type="PANTHER" id="PTHR21596">
    <property type="entry name" value="RIBONUCLEASE P SUBUNIT P38"/>
    <property type="match status" value="1"/>
</dbReference>
<reference evidence="4" key="1">
    <citation type="submission" date="2012-05" db="EMBL/GenBank/DDBJ databases">
        <authorList>
            <person name="Krishnakumar V."/>
            <person name="Cheung F."/>
            <person name="Xiao Y."/>
            <person name="Chan A."/>
            <person name="Moskal W.A."/>
            <person name="Town C.D."/>
        </authorList>
    </citation>
    <scope>NUCLEOTIDE SEQUENCE</scope>
</reference>
<dbReference type="PANTHER" id="PTHR21596:SF77">
    <property type="entry name" value="XH_XS DOMAIN PROTEIN"/>
    <property type="match status" value="1"/>
</dbReference>
<dbReference type="GO" id="GO:0080188">
    <property type="term" value="P:gene silencing by siRNA-directed DNA methylation"/>
    <property type="evidence" value="ECO:0007669"/>
    <property type="project" value="InterPro"/>
</dbReference>
<sequence>MIMANTSHEGDSSEPCEGLVSFQKETEPQSQEIVDLQQKLNDKAAVISKLKESLDMVMNMTDKEYKQHQECGKLRGLLDELKHVEDDEDAKILKKIDALQKGLSEKEESLEDLDALNHCLISVERKNFDELQEARNELINDDIMEKKSKYVRIGVKRMGEIDTRPFLEAMKERYNEEEAAVRASELSSMWADYLKTPIGIHSKLSQLKGRKEIIDDDDES</sequence>
<name>I3T055_LOTJA</name>
<evidence type="ECO:0000256" key="1">
    <source>
        <dbReference type="SAM" id="Coils"/>
    </source>
</evidence>
<keyword evidence="1" id="KW-0175">Coiled coil</keyword>